<gene>
    <name evidence="1" type="ORF">M407DRAFT_148491</name>
</gene>
<evidence type="ECO:0000313" key="2">
    <source>
        <dbReference type="Proteomes" id="UP000054248"/>
    </source>
</evidence>
<reference evidence="2" key="2">
    <citation type="submission" date="2015-01" db="EMBL/GenBank/DDBJ databases">
        <title>Evolutionary Origins and Diversification of the Mycorrhizal Mutualists.</title>
        <authorList>
            <consortium name="DOE Joint Genome Institute"/>
            <consortium name="Mycorrhizal Genomics Consortium"/>
            <person name="Kohler A."/>
            <person name="Kuo A."/>
            <person name="Nagy L.G."/>
            <person name="Floudas D."/>
            <person name="Copeland A."/>
            <person name="Barry K.W."/>
            <person name="Cichocki N."/>
            <person name="Veneault-Fourrey C."/>
            <person name="LaButti K."/>
            <person name="Lindquist E.A."/>
            <person name="Lipzen A."/>
            <person name="Lundell T."/>
            <person name="Morin E."/>
            <person name="Murat C."/>
            <person name="Riley R."/>
            <person name="Ohm R."/>
            <person name="Sun H."/>
            <person name="Tunlid A."/>
            <person name="Henrissat B."/>
            <person name="Grigoriev I.V."/>
            <person name="Hibbett D.S."/>
            <person name="Martin F."/>
        </authorList>
    </citation>
    <scope>NUCLEOTIDE SEQUENCE [LARGE SCALE GENOMIC DNA]</scope>
    <source>
        <strain evidence="2">MUT 4182</strain>
    </source>
</reference>
<accession>A0A0C3PWF8</accession>
<dbReference type="AlphaFoldDB" id="A0A0C3PWF8"/>
<evidence type="ECO:0000313" key="1">
    <source>
        <dbReference type="EMBL" id="KIO19345.1"/>
    </source>
</evidence>
<keyword evidence="2" id="KW-1185">Reference proteome</keyword>
<name>A0A0C3PWF8_9AGAM</name>
<organism evidence="1 2">
    <name type="scientific">Tulasnella calospora MUT 4182</name>
    <dbReference type="NCBI Taxonomy" id="1051891"/>
    <lineage>
        <taxon>Eukaryota</taxon>
        <taxon>Fungi</taxon>
        <taxon>Dikarya</taxon>
        <taxon>Basidiomycota</taxon>
        <taxon>Agaricomycotina</taxon>
        <taxon>Agaricomycetes</taxon>
        <taxon>Cantharellales</taxon>
        <taxon>Tulasnellaceae</taxon>
        <taxon>Tulasnella</taxon>
    </lineage>
</organism>
<reference evidence="1 2" key="1">
    <citation type="submission" date="2014-04" db="EMBL/GenBank/DDBJ databases">
        <authorList>
            <consortium name="DOE Joint Genome Institute"/>
            <person name="Kuo A."/>
            <person name="Girlanda M."/>
            <person name="Perotto S."/>
            <person name="Kohler A."/>
            <person name="Nagy L.G."/>
            <person name="Floudas D."/>
            <person name="Copeland A."/>
            <person name="Barry K.W."/>
            <person name="Cichocki N."/>
            <person name="Veneault-Fourrey C."/>
            <person name="LaButti K."/>
            <person name="Lindquist E.A."/>
            <person name="Lipzen A."/>
            <person name="Lundell T."/>
            <person name="Morin E."/>
            <person name="Murat C."/>
            <person name="Sun H."/>
            <person name="Tunlid A."/>
            <person name="Henrissat B."/>
            <person name="Grigoriev I.V."/>
            <person name="Hibbett D.S."/>
            <person name="Martin F."/>
            <person name="Nordberg H.P."/>
            <person name="Cantor M.N."/>
            <person name="Hua S.X."/>
        </authorList>
    </citation>
    <scope>NUCLEOTIDE SEQUENCE [LARGE SCALE GENOMIC DNA]</scope>
    <source>
        <strain evidence="1 2">MUT 4182</strain>
    </source>
</reference>
<dbReference type="EMBL" id="KN823227">
    <property type="protein sequence ID" value="KIO19345.1"/>
    <property type="molecule type" value="Genomic_DNA"/>
</dbReference>
<proteinExistence type="predicted"/>
<protein>
    <submittedName>
        <fullName evidence="1">Uncharacterized protein</fullName>
    </submittedName>
</protein>
<dbReference type="HOGENOM" id="CLU_2172920_0_0_1"/>
<sequence>MPSCLSKGKKTLKEAGTARITIRCRFMTEWIALVLVTLTIISPGTAQANRVRKDRSFAVHASVESTSPLGTPLTTGLPSTSNFPDNLFPCLTNLSARRSTSVTPLPRFKR</sequence>
<dbReference type="Proteomes" id="UP000054248">
    <property type="component" value="Unassembled WGS sequence"/>
</dbReference>